<evidence type="ECO:0000313" key="3">
    <source>
        <dbReference type="EMBL" id="MQM30079.1"/>
    </source>
</evidence>
<feature type="transmembrane region" description="Helical" evidence="2">
    <location>
        <begin position="20"/>
        <end position="42"/>
    </location>
</feature>
<dbReference type="EMBL" id="PDHS01000128">
    <property type="protein sequence ID" value="MQM30079.1"/>
    <property type="molecule type" value="Genomic_DNA"/>
</dbReference>
<feature type="compositionally biased region" description="Polar residues" evidence="1">
    <location>
        <begin position="146"/>
        <end position="155"/>
    </location>
</feature>
<keyword evidence="2" id="KW-1133">Transmembrane helix</keyword>
<comment type="caution">
    <text evidence="3">The sequence shown here is derived from an EMBL/GenBank/DDBJ whole genome shotgun (WGS) entry which is preliminary data.</text>
</comment>
<proteinExistence type="predicted"/>
<protein>
    <recommendedName>
        <fullName evidence="5">Superinfection immunity protein</fullName>
    </recommendedName>
</protein>
<keyword evidence="2" id="KW-0472">Membrane</keyword>
<name>A0A6A7RRX8_9PROT</name>
<evidence type="ECO:0000256" key="1">
    <source>
        <dbReference type="SAM" id="MobiDB-lite"/>
    </source>
</evidence>
<keyword evidence="2" id="KW-0812">Transmembrane</keyword>
<dbReference type="InterPro" id="IPR016410">
    <property type="entry name" value="Phage_imm"/>
</dbReference>
<sequence>MQPATSLFDTKPQPAQTDNTFGLGLLLFAAFLYFVPVINASLKGHRNIVSIGVLNLLLGWTFIGWVVALVWSFSAKPSPVDERLDGAHTQCPDPIVTMGHTSAGSLSCKTFLSFTPRPVAKAKWTPLRANRVSSGAILESRPSKRLTVSQNVPSKSHTRRRSRAACRRSM</sequence>
<feature type="region of interest" description="Disordered" evidence="1">
    <location>
        <begin position="142"/>
        <end position="170"/>
    </location>
</feature>
<evidence type="ECO:0000313" key="4">
    <source>
        <dbReference type="Proteomes" id="UP000342300"/>
    </source>
</evidence>
<evidence type="ECO:0008006" key="5">
    <source>
        <dbReference type="Google" id="ProtNLM"/>
    </source>
</evidence>
<evidence type="ECO:0000256" key="2">
    <source>
        <dbReference type="SAM" id="Phobius"/>
    </source>
</evidence>
<organism evidence="3 4">
    <name type="scientific">Candidatus Accumulibacter phosphatis</name>
    <dbReference type="NCBI Taxonomy" id="327160"/>
    <lineage>
        <taxon>Bacteria</taxon>
        <taxon>Pseudomonadati</taxon>
        <taxon>Pseudomonadota</taxon>
        <taxon>Betaproteobacteria</taxon>
        <taxon>Candidatus Accumulibacter</taxon>
    </lineage>
</organism>
<dbReference type="AlphaFoldDB" id="A0A6A7RRX8"/>
<feature type="compositionally biased region" description="Basic residues" evidence="1">
    <location>
        <begin position="156"/>
        <end position="170"/>
    </location>
</feature>
<dbReference type="Pfam" id="PF14373">
    <property type="entry name" value="Imm_superinfect"/>
    <property type="match status" value="1"/>
</dbReference>
<reference evidence="3 4" key="1">
    <citation type="submission" date="2017-09" db="EMBL/GenBank/DDBJ databases">
        <title>Metagenomic Analysis Reveals Denitrifying Candidatus Accumulibacter and Flanking Population as a Source of N2O.</title>
        <authorList>
            <person name="Gao H."/>
            <person name="Mao Y."/>
            <person name="Zhao X."/>
            <person name="Liu W.-T."/>
            <person name="Zhang T."/>
            <person name="Wells G."/>
        </authorList>
    </citation>
    <scope>NUCLEOTIDE SEQUENCE [LARGE SCALE GENOMIC DNA]</scope>
    <source>
        <strain evidence="3">CANDO_2_IC</strain>
    </source>
</reference>
<feature type="transmembrane region" description="Helical" evidence="2">
    <location>
        <begin position="54"/>
        <end position="73"/>
    </location>
</feature>
<gene>
    <name evidence="3" type="ORF">CRU78_05865</name>
</gene>
<dbReference type="Proteomes" id="UP000342300">
    <property type="component" value="Unassembled WGS sequence"/>
</dbReference>
<accession>A0A6A7RRX8</accession>